<keyword evidence="1" id="KW-0732">Signal</keyword>
<feature type="signal peptide" evidence="1">
    <location>
        <begin position="1"/>
        <end position="20"/>
    </location>
</feature>
<feature type="chain" id="PRO_5026853969" description="Lipoprotein" evidence="1">
    <location>
        <begin position="21"/>
        <end position="132"/>
    </location>
</feature>
<protein>
    <recommendedName>
        <fullName evidence="4">Lipoprotein</fullName>
    </recommendedName>
</protein>
<dbReference type="RefSeq" id="WP_155110267.1">
    <property type="nucleotide sequence ID" value="NZ_WMJZ01000082.1"/>
</dbReference>
<keyword evidence="3" id="KW-1185">Reference proteome</keyword>
<comment type="caution">
    <text evidence="2">The sequence shown here is derived from an EMBL/GenBank/DDBJ whole genome shotgun (WGS) entry which is preliminary data.</text>
</comment>
<evidence type="ECO:0000313" key="3">
    <source>
        <dbReference type="Proteomes" id="UP000477739"/>
    </source>
</evidence>
<name>A0A6L6IQY2_9ENTR</name>
<gene>
    <name evidence="2" type="ORF">GJV78_22395</name>
</gene>
<accession>A0A6L6IQY2</accession>
<evidence type="ECO:0000256" key="1">
    <source>
        <dbReference type="SAM" id="SignalP"/>
    </source>
</evidence>
<sequence>MIMRLLLLFSVLVIASCHTAKLDFKPSEDSLPDAKVAMYYEQEIVIGEKIEANPAFLNKDNTSVTVSPDNSGLQVLPKNKSQRDGSPVYNALVVKGTPLTTGEVHITISGYTYGTMYTRSRKFNKTYTLRIK</sequence>
<reference evidence="2 3" key="1">
    <citation type="submission" date="2019-11" db="EMBL/GenBank/DDBJ databases">
        <title>Escherichia alba sp. nov. isolated from the gut of plastic-eating superworms Zophobas atratus.</title>
        <authorList>
            <person name="Yang Y."/>
        </authorList>
    </citation>
    <scope>NUCLEOTIDE SEQUENCE [LARGE SCALE GENOMIC DNA]</scope>
    <source>
        <strain evidence="3">BIT-B35</strain>
    </source>
</reference>
<evidence type="ECO:0000313" key="2">
    <source>
        <dbReference type="EMBL" id="MTH48919.1"/>
    </source>
</evidence>
<evidence type="ECO:0008006" key="4">
    <source>
        <dbReference type="Google" id="ProtNLM"/>
    </source>
</evidence>
<dbReference type="EMBL" id="WMJZ01000082">
    <property type="protein sequence ID" value="MTH48919.1"/>
    <property type="molecule type" value="Genomic_DNA"/>
</dbReference>
<dbReference type="OrthoDB" id="6444357at2"/>
<dbReference type="PROSITE" id="PS51257">
    <property type="entry name" value="PROKAR_LIPOPROTEIN"/>
    <property type="match status" value="1"/>
</dbReference>
<organism evidence="2 3">
    <name type="scientific">Intestinirhabdus alba</name>
    <dbReference type="NCBI Taxonomy" id="2899544"/>
    <lineage>
        <taxon>Bacteria</taxon>
        <taxon>Pseudomonadati</taxon>
        <taxon>Pseudomonadota</taxon>
        <taxon>Gammaproteobacteria</taxon>
        <taxon>Enterobacterales</taxon>
        <taxon>Enterobacteriaceae</taxon>
        <taxon>Intestinirhabdus</taxon>
    </lineage>
</organism>
<dbReference type="AlphaFoldDB" id="A0A6L6IQY2"/>
<dbReference type="Proteomes" id="UP000477739">
    <property type="component" value="Unassembled WGS sequence"/>
</dbReference>
<proteinExistence type="predicted"/>